<reference evidence="2 3" key="1">
    <citation type="journal article" date="2012" name="J. Bacteriol.">
        <title>Genome sequence of Enterococcus hirae (Streptococcus faecalis) ATCC 9790, a model organism for the study of ion transport, bioenergetics, and copper homeostasis.</title>
        <authorList>
            <person name="Gaechter T."/>
            <person name="Wunderlin C."/>
            <person name="Schmidheini T."/>
            <person name="Solioz M."/>
        </authorList>
    </citation>
    <scope>NUCLEOTIDE SEQUENCE [LARGE SCALE GENOMIC DNA]</scope>
    <source>
        <strain evidence="3">ATCC 9790 / DSM 20160 / JCM 8729 / LMG 6399 / NBRC 3181 / NCIMB 6459 / NCDO 1258 / NCTC 12367 / WDCM 00089 / R</strain>
    </source>
</reference>
<accession>I6T053</accession>
<protein>
    <submittedName>
        <fullName evidence="2">Uncharacterized protein</fullName>
    </submittedName>
</protein>
<keyword evidence="3" id="KW-1185">Reference proteome</keyword>
<proteinExistence type="predicted"/>
<dbReference type="AlphaFoldDB" id="I6T053"/>
<evidence type="ECO:0000313" key="2">
    <source>
        <dbReference type="EMBL" id="AFM71147.1"/>
    </source>
</evidence>
<name>I6T053_ENTHA</name>
<feature type="compositionally biased region" description="Polar residues" evidence="1">
    <location>
        <begin position="34"/>
        <end position="44"/>
    </location>
</feature>
<dbReference type="HOGENOM" id="CLU_2787410_0_0_9"/>
<sequence>MLKDKKRLLKSALIFALILGQTNSGTIVGAGSMLPTNENRSISQKSKRTEKTNQGKEKKQVKKQIIIT</sequence>
<dbReference type="PATRIC" id="fig|768486.3.peg.2144"/>
<dbReference type="EMBL" id="CP003504">
    <property type="protein sequence ID" value="AFM71147.1"/>
    <property type="molecule type" value="Genomic_DNA"/>
</dbReference>
<feature type="region of interest" description="Disordered" evidence="1">
    <location>
        <begin position="29"/>
        <end position="68"/>
    </location>
</feature>
<evidence type="ECO:0000256" key="1">
    <source>
        <dbReference type="SAM" id="MobiDB-lite"/>
    </source>
</evidence>
<evidence type="ECO:0000313" key="3">
    <source>
        <dbReference type="Proteomes" id="UP000002895"/>
    </source>
</evidence>
<feature type="compositionally biased region" description="Basic and acidic residues" evidence="1">
    <location>
        <begin position="47"/>
        <end position="58"/>
    </location>
</feature>
<organism evidence="2 3">
    <name type="scientific">Enterococcus hirae (strain ATCC 9790 / DSM 20160 / JCM 8729 / LMG 6399 / NBRC 3181 / NCIMB 6459 / NCDO 1258 / NCTC 12367 / WDCM 00089 / R)</name>
    <dbReference type="NCBI Taxonomy" id="768486"/>
    <lineage>
        <taxon>Bacteria</taxon>
        <taxon>Bacillati</taxon>
        <taxon>Bacillota</taxon>
        <taxon>Bacilli</taxon>
        <taxon>Lactobacillales</taxon>
        <taxon>Enterococcaceae</taxon>
        <taxon>Enterococcus</taxon>
    </lineage>
</organism>
<gene>
    <name evidence="2" type="ordered locus">EHR_11340</name>
</gene>
<dbReference type="Proteomes" id="UP000002895">
    <property type="component" value="Chromosome"/>
</dbReference>
<dbReference type="KEGG" id="ehr:EHR_11340"/>